<evidence type="ECO:0000313" key="4">
    <source>
        <dbReference type="EMBL" id="KAL3674296.1"/>
    </source>
</evidence>
<dbReference type="PANTHER" id="PTHR23090:SF9">
    <property type="entry name" value="GLUTAMINE-DEPENDENT NAD(+) SYNTHETASE"/>
    <property type="match status" value="1"/>
</dbReference>
<proteinExistence type="predicted"/>
<name>A0ABD3G6T8_9STRA</name>
<organism evidence="4 5">
    <name type="scientific">Phytophthora oleae</name>
    <dbReference type="NCBI Taxonomy" id="2107226"/>
    <lineage>
        <taxon>Eukaryota</taxon>
        <taxon>Sar</taxon>
        <taxon>Stramenopiles</taxon>
        <taxon>Oomycota</taxon>
        <taxon>Peronosporomycetes</taxon>
        <taxon>Peronosporales</taxon>
        <taxon>Peronosporaceae</taxon>
        <taxon>Phytophthora</taxon>
    </lineage>
</organism>
<reference evidence="4 5" key="1">
    <citation type="submission" date="2024-09" db="EMBL/GenBank/DDBJ databases">
        <title>Genome sequencing and assembly of Phytophthora oleae, isolate VK10A, causative agent of rot of olive drupes.</title>
        <authorList>
            <person name="Conti Taguali S."/>
            <person name="Riolo M."/>
            <person name="La Spada F."/>
            <person name="Cacciola S.O."/>
            <person name="Dionisio G."/>
        </authorList>
    </citation>
    <scope>NUCLEOTIDE SEQUENCE [LARGE SCALE GENOMIC DNA]</scope>
    <source>
        <strain evidence="4 5">VK10A</strain>
    </source>
</reference>
<dbReference type="EMBL" id="JBIMZQ010000001">
    <property type="protein sequence ID" value="KAL3674296.1"/>
    <property type="molecule type" value="Genomic_DNA"/>
</dbReference>
<accession>A0ABD3G6T8</accession>
<dbReference type="PANTHER" id="PTHR23090">
    <property type="entry name" value="NH 3 /GLUTAMINE-DEPENDENT NAD + SYNTHETASE"/>
    <property type="match status" value="1"/>
</dbReference>
<protein>
    <recommendedName>
        <fullName evidence="2">NAD(+) synthase [glutamine-hydrolyzing]</fullName>
    </recommendedName>
</protein>
<evidence type="ECO:0000256" key="2">
    <source>
        <dbReference type="ARBA" id="ARBA00030681"/>
    </source>
</evidence>
<evidence type="ECO:0000313" key="5">
    <source>
        <dbReference type="Proteomes" id="UP001632037"/>
    </source>
</evidence>
<keyword evidence="1" id="KW-0436">Ligase</keyword>
<dbReference type="InterPro" id="IPR003010">
    <property type="entry name" value="C-N_Hydrolase"/>
</dbReference>
<dbReference type="AlphaFoldDB" id="A0ABD3G6T8"/>
<dbReference type="Pfam" id="PF00795">
    <property type="entry name" value="CN_hydrolase"/>
    <property type="match status" value="1"/>
</dbReference>
<comment type="caution">
    <text evidence="4">The sequence shown here is derived from an EMBL/GenBank/DDBJ whole genome shotgun (WGS) entry which is preliminary data.</text>
</comment>
<gene>
    <name evidence="4" type="ORF">V7S43_000251</name>
</gene>
<dbReference type="SUPFAM" id="SSF56317">
    <property type="entry name" value="Carbon-nitrogen hydrolase"/>
    <property type="match status" value="1"/>
</dbReference>
<sequence>MMIVFHQFAWLPLCNHNIADFPNENVDHECASECNLNQWALDFDGNLERILESIRVAKERGARYRVGPELEVCGYGSLQFHSEDGKKLRAGETTALIEELTHKDKELDPTEVFTWSLIGAPTTKTIHLLVVIPRPSRLAGTHSENRRKRWRELNEIFDKNKKAEMNNESSFSNDESSPTGDEQWIEINSVLNYESYEQKREPIPECKLKFLVKYMKHASKR</sequence>
<dbReference type="InterPro" id="IPR036526">
    <property type="entry name" value="C-N_Hydrolase_sf"/>
</dbReference>
<dbReference type="GO" id="GO:0016874">
    <property type="term" value="F:ligase activity"/>
    <property type="evidence" value="ECO:0007669"/>
    <property type="project" value="UniProtKB-KW"/>
</dbReference>
<dbReference type="Proteomes" id="UP001632037">
    <property type="component" value="Unassembled WGS sequence"/>
</dbReference>
<keyword evidence="5" id="KW-1185">Reference proteome</keyword>
<dbReference type="Gene3D" id="3.60.110.10">
    <property type="entry name" value="Carbon-nitrogen hydrolase"/>
    <property type="match status" value="1"/>
</dbReference>
<dbReference type="InterPro" id="IPR003694">
    <property type="entry name" value="NAD_synthase"/>
</dbReference>
<evidence type="ECO:0000259" key="3">
    <source>
        <dbReference type="Pfam" id="PF00795"/>
    </source>
</evidence>
<feature type="domain" description="CN hydrolase" evidence="3">
    <location>
        <begin position="34"/>
        <end position="103"/>
    </location>
</feature>
<evidence type="ECO:0000256" key="1">
    <source>
        <dbReference type="ARBA" id="ARBA00022598"/>
    </source>
</evidence>